<dbReference type="GO" id="GO:0051017">
    <property type="term" value="P:actin filament bundle assembly"/>
    <property type="evidence" value="ECO:0007669"/>
    <property type="project" value="TreeGrafter"/>
</dbReference>
<reference evidence="2 3" key="1">
    <citation type="submission" date="2020-03" db="EMBL/GenBank/DDBJ databases">
        <title>Dissostichus mawsoni Genome sequencing and assembly.</title>
        <authorList>
            <person name="Park H."/>
        </authorList>
    </citation>
    <scope>NUCLEOTIDE SEQUENCE [LARGE SCALE GENOMIC DNA]</scope>
    <source>
        <strain evidence="2">DM0001</strain>
        <tissue evidence="2">Muscle</tissue>
    </source>
</reference>
<dbReference type="OrthoDB" id="9908857at2759"/>
<dbReference type="PANTHER" id="PTHR18949">
    <property type="entry name" value="CALDESMON"/>
    <property type="match status" value="1"/>
</dbReference>
<dbReference type="Proteomes" id="UP000518266">
    <property type="component" value="Unassembled WGS sequence"/>
</dbReference>
<accession>A0A7J5Z1Q9</accession>
<feature type="compositionally biased region" description="Basic and acidic residues" evidence="1">
    <location>
        <begin position="90"/>
        <end position="105"/>
    </location>
</feature>
<keyword evidence="3" id="KW-1185">Reference proteome</keyword>
<feature type="compositionally biased region" description="Polar residues" evidence="1">
    <location>
        <begin position="198"/>
        <end position="208"/>
    </location>
</feature>
<dbReference type="AlphaFoldDB" id="A0A7J5Z1Q9"/>
<feature type="compositionally biased region" description="Basic and acidic residues" evidence="1">
    <location>
        <begin position="152"/>
        <end position="173"/>
    </location>
</feature>
<evidence type="ECO:0000313" key="2">
    <source>
        <dbReference type="EMBL" id="KAF3855061.1"/>
    </source>
</evidence>
<feature type="region of interest" description="Disordered" evidence="1">
    <location>
        <begin position="1"/>
        <end position="286"/>
    </location>
</feature>
<evidence type="ECO:0000313" key="3">
    <source>
        <dbReference type="Proteomes" id="UP000518266"/>
    </source>
</evidence>
<protein>
    <recommendedName>
        <fullName evidence="4">Caldesmon 1b</fullName>
    </recommendedName>
</protein>
<sequence>MCRFQFGLGGRRRKTKERRGKGANRERRKAEDRREERQTNQGREETLKREDEERQLKEEKPKKFGFKDKNEPAKLNTGLFENKLKKKTEKSRQNDAESEDLEKMKQKTQVAEAELEELKKKREDRRKIIEEEDKQKKQELEDKKAKEQRKRMKEEIEKRRAEAAEKKKQKEEESPNPVFAITPKGSSKIGAKAEFLSKSAQKSTTARASHSPIVSKIGNRMEQYNSAIQGNKDVKSPKSPMADIPTGGARSMKSMWEKGNVGAPLKVQPPQQSERKTPRGEDREIY</sequence>
<feature type="compositionally biased region" description="Basic and acidic residues" evidence="1">
    <location>
        <begin position="116"/>
        <end position="145"/>
    </location>
</feature>
<organism evidence="2 3">
    <name type="scientific">Dissostichus mawsoni</name>
    <name type="common">Antarctic cod</name>
    <dbReference type="NCBI Taxonomy" id="36200"/>
    <lineage>
        <taxon>Eukaryota</taxon>
        <taxon>Metazoa</taxon>
        <taxon>Chordata</taxon>
        <taxon>Craniata</taxon>
        <taxon>Vertebrata</taxon>
        <taxon>Euteleostomi</taxon>
        <taxon>Actinopterygii</taxon>
        <taxon>Neopterygii</taxon>
        <taxon>Teleostei</taxon>
        <taxon>Neoteleostei</taxon>
        <taxon>Acanthomorphata</taxon>
        <taxon>Eupercaria</taxon>
        <taxon>Perciformes</taxon>
        <taxon>Notothenioidei</taxon>
        <taxon>Nototheniidae</taxon>
        <taxon>Dissostichus</taxon>
    </lineage>
</organism>
<feature type="compositionally biased region" description="Basic residues" evidence="1">
    <location>
        <begin position="10"/>
        <end position="22"/>
    </location>
</feature>
<dbReference type="GO" id="GO:0003779">
    <property type="term" value="F:actin binding"/>
    <property type="evidence" value="ECO:0007669"/>
    <property type="project" value="TreeGrafter"/>
</dbReference>
<evidence type="ECO:0000256" key="1">
    <source>
        <dbReference type="SAM" id="MobiDB-lite"/>
    </source>
</evidence>
<dbReference type="GO" id="GO:0015629">
    <property type="term" value="C:actin cytoskeleton"/>
    <property type="evidence" value="ECO:0007669"/>
    <property type="project" value="TreeGrafter"/>
</dbReference>
<proteinExistence type="predicted"/>
<dbReference type="PANTHER" id="PTHR18949:SF0">
    <property type="entry name" value="CALDESMON"/>
    <property type="match status" value="1"/>
</dbReference>
<dbReference type="GO" id="GO:0001525">
    <property type="term" value="P:angiogenesis"/>
    <property type="evidence" value="ECO:0007669"/>
    <property type="project" value="TreeGrafter"/>
</dbReference>
<comment type="caution">
    <text evidence="2">The sequence shown here is derived from an EMBL/GenBank/DDBJ whole genome shotgun (WGS) entry which is preliminary data.</text>
</comment>
<dbReference type="Pfam" id="PF02029">
    <property type="entry name" value="Caldesmon"/>
    <property type="match status" value="1"/>
</dbReference>
<dbReference type="EMBL" id="JAAKFY010000007">
    <property type="protein sequence ID" value="KAF3855061.1"/>
    <property type="molecule type" value="Genomic_DNA"/>
</dbReference>
<dbReference type="GO" id="GO:0017022">
    <property type="term" value="F:myosin binding"/>
    <property type="evidence" value="ECO:0007669"/>
    <property type="project" value="TreeGrafter"/>
</dbReference>
<name>A0A7J5Z1Q9_DISMA</name>
<evidence type="ECO:0008006" key="4">
    <source>
        <dbReference type="Google" id="ProtNLM"/>
    </source>
</evidence>
<dbReference type="InterPro" id="IPR006018">
    <property type="entry name" value="Caldesmon_LSP"/>
</dbReference>
<gene>
    <name evidence="2" type="ORF">F7725_023116</name>
</gene>
<feature type="compositionally biased region" description="Basic and acidic residues" evidence="1">
    <location>
        <begin position="273"/>
        <end position="286"/>
    </location>
</feature>
<feature type="compositionally biased region" description="Basic and acidic residues" evidence="1">
    <location>
        <begin position="23"/>
        <end position="72"/>
    </location>
</feature>